<dbReference type="Pfam" id="PF08479">
    <property type="entry name" value="POTRA_2"/>
    <property type="match status" value="1"/>
</dbReference>
<dbReference type="Gene3D" id="2.40.160.50">
    <property type="entry name" value="membrane protein fhac: a member of the omp85/tpsb transporter family"/>
    <property type="match status" value="1"/>
</dbReference>
<dbReference type="PANTHER" id="PTHR34597">
    <property type="entry name" value="SLR1661 PROTEIN"/>
    <property type="match status" value="1"/>
</dbReference>
<sequence length="576" mass="63002">MPTHLPTRPSVYRWLLCLPALMAQAQTALAATPAQLDAREQLLQQQRSAQQPQPDAPDVRLQPASAVVQQRYQRGAAPCFVISDLRLQGDSADRFQWALAAADRDSHGGGDPLAGHCLDVAGINLVINRVQAAILARGYITTRVLAGPQQLATGVLTLTLIPGRIRDIRYAQPAAERLHAANALPMQAGDLLNLRDIEQGLENLKRVPTAEADIRIEPAAASDAAPGDSDLVIQWQQANPYRLTLSADDGGSKSTGLYQGSATLSYDHLFTLNDLFYFTHSQDLGGGADGERGSEGDSWHYSIPFGYWLLAYNGSQHRYHQAVAGASQTYNYSGKSETSELKLSRLVYRNAVRKLGLSLKGWQRGSSNFIDDTEIEVQRRRTAGWEAGANWREFLGNATLDVGLAYRRGTGARNALPAPEDTFGEGRSRPRLYQADAQLDAPFALGGQKLRYGLAWRAQWNRGPLVPQDRFAIGSRYTVRGYNGENQLSAERGWLLRNELGWQLAGQELYLGYDYGRVAGPSATLLLGQRLAGASLGVRGRLGRLAYDAFVSQPHGHPDYLRAARTTGGVSLNLQF</sequence>
<reference evidence="8 9" key="1">
    <citation type="submission" date="2023-01" db="EMBL/GenBank/DDBJ databases">
        <title>Novel species of the genus Vogesella isolated from rivers.</title>
        <authorList>
            <person name="Lu H."/>
        </authorList>
    </citation>
    <scope>NUCLEOTIDE SEQUENCE [LARGE SCALE GENOMIC DNA]</scope>
    <source>
        <strain evidence="8 9">DC21W</strain>
    </source>
</reference>
<evidence type="ECO:0000259" key="6">
    <source>
        <dbReference type="Pfam" id="PF08479"/>
    </source>
</evidence>
<organism evidence="8 9">
    <name type="scientific">Vogesella aquatica</name>
    <dbReference type="NCBI Taxonomy" id="2984206"/>
    <lineage>
        <taxon>Bacteria</taxon>
        <taxon>Pseudomonadati</taxon>
        <taxon>Pseudomonadota</taxon>
        <taxon>Betaproteobacteria</taxon>
        <taxon>Neisseriales</taxon>
        <taxon>Chromobacteriaceae</taxon>
        <taxon>Vogesella</taxon>
    </lineage>
</organism>
<keyword evidence="2" id="KW-0812">Transmembrane</keyword>
<evidence type="ECO:0000256" key="4">
    <source>
        <dbReference type="SAM" id="SignalP"/>
    </source>
</evidence>
<dbReference type="PIRSF" id="PIRSF029745">
    <property type="entry name" value="FhaC"/>
    <property type="match status" value="1"/>
</dbReference>
<evidence type="ECO:0000259" key="5">
    <source>
        <dbReference type="Pfam" id="PF03865"/>
    </source>
</evidence>
<dbReference type="RefSeq" id="WP_272751888.1">
    <property type="nucleotide sequence ID" value="NZ_JAQQLF010000011.1"/>
</dbReference>
<feature type="domain" description="ShlB POTRA" evidence="7">
    <location>
        <begin position="164"/>
        <end position="218"/>
    </location>
</feature>
<comment type="caution">
    <text evidence="8">The sequence shown here is derived from an EMBL/GenBank/DDBJ whole genome shotgun (WGS) entry which is preliminary data.</text>
</comment>
<keyword evidence="3" id="KW-0998">Cell outer membrane</keyword>
<evidence type="ECO:0000313" key="8">
    <source>
        <dbReference type="EMBL" id="MDC7717573.1"/>
    </source>
</evidence>
<dbReference type="Pfam" id="PF03865">
    <property type="entry name" value="ShlB"/>
    <property type="match status" value="1"/>
</dbReference>
<dbReference type="EMBL" id="JAQQLF010000011">
    <property type="protein sequence ID" value="MDC7717573.1"/>
    <property type="molecule type" value="Genomic_DNA"/>
</dbReference>
<evidence type="ECO:0000256" key="3">
    <source>
        <dbReference type="ARBA" id="ARBA00023237"/>
    </source>
</evidence>
<dbReference type="InterPro" id="IPR035251">
    <property type="entry name" value="ShlB_POTRA"/>
</dbReference>
<dbReference type="InterPro" id="IPR051544">
    <property type="entry name" value="TPS_OM_transporter"/>
</dbReference>
<name>A0ABT5IZJ5_9NEIS</name>
<dbReference type="InterPro" id="IPR027282">
    <property type="entry name" value="TPS"/>
</dbReference>
<keyword evidence="9" id="KW-1185">Reference proteome</keyword>
<dbReference type="PANTHER" id="PTHR34597:SF3">
    <property type="entry name" value="OUTER MEMBRANE TRANSPORTER CDIB"/>
    <property type="match status" value="1"/>
</dbReference>
<evidence type="ECO:0000259" key="7">
    <source>
        <dbReference type="Pfam" id="PF17287"/>
    </source>
</evidence>
<accession>A0ABT5IZJ5</accession>
<dbReference type="Pfam" id="PF17287">
    <property type="entry name" value="POTRA_3"/>
    <property type="match status" value="1"/>
</dbReference>
<keyword evidence="1" id="KW-0472">Membrane</keyword>
<evidence type="ECO:0000256" key="1">
    <source>
        <dbReference type="ARBA" id="ARBA00022452"/>
    </source>
</evidence>
<feature type="domain" description="Polypeptide-transport-associated ShlB-type" evidence="6">
    <location>
        <begin position="111"/>
        <end position="163"/>
    </location>
</feature>
<feature type="domain" description="Haemolysin activator HlyB C-terminal" evidence="5">
    <location>
        <begin position="227"/>
        <end position="540"/>
    </location>
</feature>
<dbReference type="Proteomes" id="UP001219956">
    <property type="component" value="Unassembled WGS sequence"/>
</dbReference>
<proteinExistence type="predicted"/>
<dbReference type="Gene3D" id="3.10.20.310">
    <property type="entry name" value="membrane protein fhac"/>
    <property type="match status" value="1"/>
</dbReference>
<evidence type="ECO:0000256" key="2">
    <source>
        <dbReference type="ARBA" id="ARBA00022692"/>
    </source>
</evidence>
<keyword evidence="1" id="KW-1134">Transmembrane beta strand</keyword>
<dbReference type="InterPro" id="IPR013686">
    <property type="entry name" value="Polypept-transport_assoc_ShlB"/>
</dbReference>
<feature type="chain" id="PRO_5045840465" evidence="4">
    <location>
        <begin position="31"/>
        <end position="576"/>
    </location>
</feature>
<feature type="signal peptide" evidence="4">
    <location>
        <begin position="1"/>
        <end position="30"/>
    </location>
</feature>
<evidence type="ECO:0000313" key="9">
    <source>
        <dbReference type="Proteomes" id="UP001219956"/>
    </source>
</evidence>
<protein>
    <submittedName>
        <fullName evidence="8">ShlB/FhaC/HecB family hemolysin secretion/activation protein</fullName>
    </submittedName>
</protein>
<keyword evidence="4" id="KW-0732">Signal</keyword>
<dbReference type="InterPro" id="IPR005565">
    <property type="entry name" value="Hemolysn_activator_HlyB_C"/>
</dbReference>
<gene>
    <name evidence="8" type="ORF">PQU95_10155</name>
</gene>